<dbReference type="EMBL" id="BMFA01000008">
    <property type="protein sequence ID" value="GGB54817.1"/>
    <property type="molecule type" value="Genomic_DNA"/>
</dbReference>
<dbReference type="SUPFAM" id="SSF101756">
    <property type="entry name" value="Hypothetical protein YgiW"/>
    <property type="match status" value="1"/>
</dbReference>
<keyword evidence="1 2" id="KW-0732">Signal</keyword>
<sequence length="111" mass="12213">MKSLAMALVSLFLLPASVANASNITPIDGLQRGTMVTVQGVVDRIPDEDEFVLRDATGSVEIYVGPNWVPVDVGEQITVEGFVDDGIFIEIYAREIRRANGQTVTIERRYD</sequence>
<evidence type="ECO:0000313" key="3">
    <source>
        <dbReference type="EMBL" id="GGB54817.1"/>
    </source>
</evidence>
<dbReference type="Pfam" id="PF04076">
    <property type="entry name" value="BOF"/>
    <property type="match status" value="1"/>
</dbReference>
<evidence type="ECO:0000256" key="2">
    <source>
        <dbReference type="SAM" id="SignalP"/>
    </source>
</evidence>
<reference evidence="3" key="2">
    <citation type="submission" date="2020-09" db="EMBL/GenBank/DDBJ databases">
        <authorList>
            <person name="Sun Q."/>
            <person name="Zhou Y."/>
        </authorList>
    </citation>
    <scope>NUCLEOTIDE SEQUENCE</scope>
    <source>
        <strain evidence="3">CGMCC 1.12426</strain>
    </source>
</reference>
<keyword evidence="4" id="KW-1185">Reference proteome</keyword>
<proteinExistence type="predicted"/>
<evidence type="ECO:0008006" key="5">
    <source>
        <dbReference type="Google" id="ProtNLM"/>
    </source>
</evidence>
<dbReference type="Gene3D" id="2.40.50.200">
    <property type="entry name" value="Bacterial OB-fold"/>
    <property type="match status" value="1"/>
</dbReference>
<reference evidence="3" key="1">
    <citation type="journal article" date="2014" name="Int. J. Syst. Evol. Microbiol.">
        <title>Complete genome sequence of Corynebacterium casei LMG S-19264T (=DSM 44701T), isolated from a smear-ripened cheese.</title>
        <authorList>
            <consortium name="US DOE Joint Genome Institute (JGI-PGF)"/>
            <person name="Walter F."/>
            <person name="Albersmeier A."/>
            <person name="Kalinowski J."/>
            <person name="Ruckert C."/>
        </authorList>
    </citation>
    <scope>NUCLEOTIDE SEQUENCE</scope>
    <source>
        <strain evidence="3">CGMCC 1.12426</strain>
    </source>
</reference>
<feature type="chain" id="PRO_5037184236" description="OB fold (BOF) protein" evidence="2">
    <location>
        <begin position="22"/>
        <end position="111"/>
    </location>
</feature>
<gene>
    <name evidence="3" type="ORF">GCM10011316_28620</name>
</gene>
<dbReference type="AlphaFoldDB" id="A0A916X2N5"/>
<evidence type="ECO:0000256" key="1">
    <source>
        <dbReference type="ARBA" id="ARBA00022729"/>
    </source>
</evidence>
<dbReference type="RefSeq" id="WP_150497120.1">
    <property type="nucleotide sequence ID" value="NZ_BMFA01000008.1"/>
</dbReference>
<organism evidence="3 4">
    <name type="scientific">Roseibium aquae</name>
    <dbReference type="NCBI Taxonomy" id="1323746"/>
    <lineage>
        <taxon>Bacteria</taxon>
        <taxon>Pseudomonadati</taxon>
        <taxon>Pseudomonadota</taxon>
        <taxon>Alphaproteobacteria</taxon>
        <taxon>Hyphomicrobiales</taxon>
        <taxon>Stappiaceae</taxon>
        <taxon>Roseibium</taxon>
    </lineage>
</organism>
<feature type="signal peptide" evidence="2">
    <location>
        <begin position="1"/>
        <end position="21"/>
    </location>
</feature>
<comment type="caution">
    <text evidence="3">The sequence shown here is derived from an EMBL/GenBank/DDBJ whole genome shotgun (WGS) entry which is preliminary data.</text>
</comment>
<dbReference type="OrthoDB" id="467760at2"/>
<evidence type="ECO:0000313" key="4">
    <source>
        <dbReference type="Proteomes" id="UP000605148"/>
    </source>
</evidence>
<protein>
    <recommendedName>
        <fullName evidence="5">OB fold (BOF) protein</fullName>
    </recommendedName>
</protein>
<dbReference type="InterPro" id="IPR005220">
    <property type="entry name" value="CarO-like"/>
</dbReference>
<dbReference type="InterPro" id="IPR036700">
    <property type="entry name" value="BOBF_sf"/>
</dbReference>
<accession>A0A916X2N5</accession>
<dbReference type="Proteomes" id="UP000605148">
    <property type="component" value="Unassembled WGS sequence"/>
</dbReference>
<name>A0A916X2N5_9HYPH</name>